<keyword evidence="2" id="KW-0503">Monooxygenase</keyword>
<proteinExistence type="predicted"/>
<dbReference type="PANTHER" id="PTHR37811:SF2">
    <property type="entry name" value="ABM DOMAIN-CONTAINING PROTEIN"/>
    <property type="match status" value="1"/>
</dbReference>
<evidence type="ECO:0000313" key="2">
    <source>
        <dbReference type="EMBL" id="GHF89710.1"/>
    </source>
</evidence>
<feature type="domain" description="ABM" evidence="1">
    <location>
        <begin position="2"/>
        <end position="90"/>
    </location>
</feature>
<dbReference type="InterPro" id="IPR007138">
    <property type="entry name" value="ABM_dom"/>
</dbReference>
<evidence type="ECO:0000313" key="3">
    <source>
        <dbReference type="Proteomes" id="UP000623842"/>
    </source>
</evidence>
<dbReference type="PROSITE" id="PS51725">
    <property type="entry name" value="ABM"/>
    <property type="match status" value="1"/>
</dbReference>
<organism evidence="2 3">
    <name type="scientific">Thalassotalea marina</name>
    <dbReference type="NCBI Taxonomy" id="1673741"/>
    <lineage>
        <taxon>Bacteria</taxon>
        <taxon>Pseudomonadati</taxon>
        <taxon>Pseudomonadota</taxon>
        <taxon>Gammaproteobacteria</taxon>
        <taxon>Alteromonadales</taxon>
        <taxon>Colwelliaceae</taxon>
        <taxon>Thalassotalea</taxon>
    </lineage>
</organism>
<protein>
    <submittedName>
        <fullName evidence="2">Antibiotic biosynthesis monooxygenase</fullName>
    </submittedName>
</protein>
<sequence length="104" mass="12032">MIAVIFEVSPKADTKAQYLELARELRPLLNDIEGFISIERFQSLNDDNKLLSLSYWQDEAAIEHWRNNVLHQEAQYKGKSALFADFSIKVASITRQYAMHSTIE</sequence>
<dbReference type="GO" id="GO:0004497">
    <property type="term" value="F:monooxygenase activity"/>
    <property type="evidence" value="ECO:0007669"/>
    <property type="project" value="UniProtKB-KW"/>
</dbReference>
<dbReference type="SUPFAM" id="SSF54909">
    <property type="entry name" value="Dimeric alpha+beta barrel"/>
    <property type="match status" value="1"/>
</dbReference>
<reference evidence="2" key="1">
    <citation type="journal article" date="2014" name="Int. J. Syst. Evol. Microbiol.">
        <title>Complete genome sequence of Corynebacterium casei LMG S-19264T (=DSM 44701T), isolated from a smear-ripened cheese.</title>
        <authorList>
            <consortium name="US DOE Joint Genome Institute (JGI-PGF)"/>
            <person name="Walter F."/>
            <person name="Albersmeier A."/>
            <person name="Kalinowski J."/>
            <person name="Ruckert C."/>
        </authorList>
    </citation>
    <scope>NUCLEOTIDE SEQUENCE</scope>
    <source>
        <strain evidence="2">KCTC 42731</strain>
    </source>
</reference>
<name>A0A919BGH1_9GAMM</name>
<keyword evidence="2" id="KW-0560">Oxidoreductase</keyword>
<comment type="caution">
    <text evidence="2">The sequence shown here is derived from an EMBL/GenBank/DDBJ whole genome shotgun (WGS) entry which is preliminary data.</text>
</comment>
<dbReference type="InterPro" id="IPR052936">
    <property type="entry name" value="Jasmonate_Hydroxylase-like"/>
</dbReference>
<dbReference type="AlphaFoldDB" id="A0A919BGH1"/>
<dbReference type="Gene3D" id="3.30.70.100">
    <property type="match status" value="1"/>
</dbReference>
<dbReference type="Proteomes" id="UP000623842">
    <property type="component" value="Unassembled WGS sequence"/>
</dbReference>
<gene>
    <name evidence="2" type="ORF">GCM10017161_17000</name>
</gene>
<accession>A0A919BGH1</accession>
<dbReference type="Pfam" id="PF03992">
    <property type="entry name" value="ABM"/>
    <property type="match status" value="1"/>
</dbReference>
<keyword evidence="3" id="KW-1185">Reference proteome</keyword>
<reference evidence="2" key="2">
    <citation type="submission" date="2020-09" db="EMBL/GenBank/DDBJ databases">
        <authorList>
            <person name="Sun Q."/>
            <person name="Kim S."/>
        </authorList>
    </citation>
    <scope>NUCLEOTIDE SEQUENCE</scope>
    <source>
        <strain evidence="2">KCTC 42731</strain>
    </source>
</reference>
<dbReference type="RefSeq" id="WP_189769206.1">
    <property type="nucleotide sequence ID" value="NZ_BNCK01000003.1"/>
</dbReference>
<dbReference type="InterPro" id="IPR011008">
    <property type="entry name" value="Dimeric_a/b-barrel"/>
</dbReference>
<dbReference type="PANTHER" id="PTHR37811">
    <property type="entry name" value="BLL5343 PROTEIN"/>
    <property type="match status" value="1"/>
</dbReference>
<dbReference type="EMBL" id="BNCK01000003">
    <property type="protein sequence ID" value="GHF89710.1"/>
    <property type="molecule type" value="Genomic_DNA"/>
</dbReference>
<evidence type="ECO:0000259" key="1">
    <source>
        <dbReference type="PROSITE" id="PS51725"/>
    </source>
</evidence>